<dbReference type="OrthoDB" id="10664271at2759"/>
<reference evidence="1 2" key="1">
    <citation type="journal article" date="2018" name="Biotechnol. Biofuels">
        <title>Integrative visual omics of the white-rot fungus Polyporus brumalis exposes the biotechnological potential of its oxidative enzymes for delignifying raw plant biomass.</title>
        <authorList>
            <person name="Miyauchi S."/>
            <person name="Rancon A."/>
            <person name="Drula E."/>
            <person name="Hage H."/>
            <person name="Chaduli D."/>
            <person name="Favel A."/>
            <person name="Grisel S."/>
            <person name="Henrissat B."/>
            <person name="Herpoel-Gimbert I."/>
            <person name="Ruiz-Duenas F.J."/>
            <person name="Chevret D."/>
            <person name="Hainaut M."/>
            <person name="Lin J."/>
            <person name="Wang M."/>
            <person name="Pangilinan J."/>
            <person name="Lipzen A."/>
            <person name="Lesage-Meessen L."/>
            <person name="Navarro D."/>
            <person name="Riley R."/>
            <person name="Grigoriev I.V."/>
            <person name="Zhou S."/>
            <person name="Raouche S."/>
            <person name="Rosso M.N."/>
        </authorList>
    </citation>
    <scope>NUCLEOTIDE SEQUENCE [LARGE SCALE GENOMIC DNA]</scope>
    <source>
        <strain evidence="1 2">BRFM 1820</strain>
    </source>
</reference>
<evidence type="ECO:0000313" key="1">
    <source>
        <dbReference type="EMBL" id="RDX41394.1"/>
    </source>
</evidence>
<dbReference type="Proteomes" id="UP000256964">
    <property type="component" value="Unassembled WGS sequence"/>
</dbReference>
<gene>
    <name evidence="1" type="ORF">OH76DRAFT_1423136</name>
</gene>
<sequence length="319" mass="34279">MNSDRPRKDLYWSANYQPGQMRATMDTSPADAQLYALRGQYNPGTYHMSNGGVQYTGFPPSVAATSVASNQQLGLTQSRISPHPTPSDGFVVAPYRELWAWSPRPHQYNRDTVPPDTAGQGFGIQLPPHSYENHYHGADPQGSPSRQSTMEVAITGVNSVTRDQESDSGHSNPCYLGTLSFDLLSPALIVEHCSALTAQVLVGTPARLFPVTVQSFCLPCVWKTNVAGQDRPFCMPESFGRGIPKSPEMGSQGVVQHAGTTPPVNMVGAHAQGTHRIPQVRDVRGSATGSAQGTHTGCTAPLLESIIAAEERLVAGRLM</sequence>
<dbReference type="EMBL" id="KZ857513">
    <property type="protein sequence ID" value="RDX41394.1"/>
    <property type="molecule type" value="Genomic_DNA"/>
</dbReference>
<proteinExistence type="predicted"/>
<name>A0A371CM82_9APHY</name>
<accession>A0A371CM82</accession>
<keyword evidence="2" id="KW-1185">Reference proteome</keyword>
<evidence type="ECO:0000313" key="2">
    <source>
        <dbReference type="Proteomes" id="UP000256964"/>
    </source>
</evidence>
<dbReference type="AlphaFoldDB" id="A0A371CM82"/>
<protein>
    <submittedName>
        <fullName evidence="1">Uncharacterized protein</fullName>
    </submittedName>
</protein>
<organism evidence="1 2">
    <name type="scientific">Lentinus brumalis</name>
    <dbReference type="NCBI Taxonomy" id="2498619"/>
    <lineage>
        <taxon>Eukaryota</taxon>
        <taxon>Fungi</taxon>
        <taxon>Dikarya</taxon>
        <taxon>Basidiomycota</taxon>
        <taxon>Agaricomycotina</taxon>
        <taxon>Agaricomycetes</taxon>
        <taxon>Polyporales</taxon>
        <taxon>Polyporaceae</taxon>
        <taxon>Lentinus</taxon>
    </lineage>
</organism>